<evidence type="ECO:0000313" key="2">
    <source>
        <dbReference type="EMBL" id="SVC13847.1"/>
    </source>
</evidence>
<organism evidence="2">
    <name type="scientific">marine metagenome</name>
    <dbReference type="NCBI Taxonomy" id="408172"/>
    <lineage>
        <taxon>unclassified sequences</taxon>
        <taxon>metagenomes</taxon>
        <taxon>ecological metagenomes</taxon>
    </lineage>
</organism>
<reference evidence="2" key="1">
    <citation type="submission" date="2018-05" db="EMBL/GenBank/DDBJ databases">
        <authorList>
            <person name="Lanie J.A."/>
            <person name="Ng W.-L."/>
            <person name="Kazmierczak K.M."/>
            <person name="Andrzejewski T.M."/>
            <person name="Davidsen T.M."/>
            <person name="Wayne K.J."/>
            <person name="Tettelin H."/>
            <person name="Glass J.I."/>
            <person name="Rusch D."/>
            <person name="Podicherti R."/>
            <person name="Tsui H.-C.T."/>
            <person name="Winkler M.E."/>
        </authorList>
    </citation>
    <scope>NUCLEOTIDE SEQUENCE</scope>
</reference>
<dbReference type="EMBL" id="UINC01075550">
    <property type="protein sequence ID" value="SVC13847.1"/>
    <property type="molecule type" value="Genomic_DNA"/>
</dbReference>
<proteinExistence type="predicted"/>
<feature type="region of interest" description="Disordered" evidence="1">
    <location>
        <begin position="28"/>
        <end position="62"/>
    </location>
</feature>
<sequence>IAPVGLLSKLKLGRKVAKSVQTAKSKPASKIDLNDYPGGKIHLGKKQPDLTPYNPTPSNAWRTLKKSRIPGSPEALAEKAYQADKVKLSQLSLKIQKLKGNR</sequence>
<accession>A0A382JS56</accession>
<name>A0A382JS56_9ZZZZ</name>
<evidence type="ECO:0000256" key="1">
    <source>
        <dbReference type="SAM" id="MobiDB-lite"/>
    </source>
</evidence>
<dbReference type="AlphaFoldDB" id="A0A382JS56"/>
<feature type="non-terminal residue" evidence="2">
    <location>
        <position position="1"/>
    </location>
</feature>
<gene>
    <name evidence="2" type="ORF">METZ01_LOCUS266701</name>
</gene>
<protein>
    <submittedName>
        <fullName evidence="2">Uncharacterized protein</fullName>
    </submittedName>
</protein>